<feature type="region of interest" description="Disordered" evidence="1">
    <location>
        <begin position="1807"/>
        <end position="1833"/>
    </location>
</feature>
<feature type="region of interest" description="Disordered" evidence="1">
    <location>
        <begin position="1255"/>
        <end position="1326"/>
    </location>
</feature>
<feature type="region of interest" description="Disordered" evidence="1">
    <location>
        <begin position="2657"/>
        <end position="2728"/>
    </location>
</feature>
<feature type="compositionally biased region" description="Basic residues" evidence="1">
    <location>
        <begin position="1983"/>
        <end position="1993"/>
    </location>
</feature>
<dbReference type="InterPro" id="IPR001878">
    <property type="entry name" value="Znf_CCHC"/>
</dbReference>
<feature type="region of interest" description="Disordered" evidence="1">
    <location>
        <begin position="95"/>
        <end position="117"/>
    </location>
</feature>
<feature type="region of interest" description="Disordered" evidence="1">
    <location>
        <begin position="1456"/>
        <end position="1480"/>
    </location>
</feature>
<feature type="domain" description="CCHC-type" evidence="2">
    <location>
        <begin position="398"/>
        <end position="416"/>
    </location>
</feature>
<feature type="domain" description="CCHC-type" evidence="2">
    <location>
        <begin position="1800"/>
        <end position="1818"/>
    </location>
</feature>
<dbReference type="InterPro" id="IPR021109">
    <property type="entry name" value="Peptidase_aspartic_dom_sf"/>
</dbReference>
<feature type="region of interest" description="Disordered" evidence="1">
    <location>
        <begin position="54"/>
        <end position="78"/>
    </location>
</feature>
<feature type="region of interest" description="Disordered" evidence="1">
    <location>
        <begin position="1034"/>
        <end position="1090"/>
    </location>
</feature>
<feature type="domain" description="CCHC-type" evidence="2">
    <location>
        <begin position="1099"/>
        <end position="1117"/>
    </location>
</feature>
<feature type="region of interest" description="Disordered" evidence="1">
    <location>
        <begin position="554"/>
        <end position="625"/>
    </location>
</feature>
<dbReference type="PANTHER" id="PTHR46888:SF1">
    <property type="entry name" value="RIBONUCLEASE H"/>
    <property type="match status" value="1"/>
</dbReference>
<proteinExistence type="predicted"/>
<protein>
    <recommendedName>
        <fullName evidence="2">CCHC-type domain-containing protein</fullName>
    </recommendedName>
</protein>
<feature type="domain" description="CCHC-type" evidence="2">
    <location>
        <begin position="2501"/>
        <end position="2519"/>
    </location>
</feature>
<sequence length="2861" mass="316750">MSSTDVTVVELDTTPYLHLQMRELRSLCKLKKITMGPKPTKIQLQELLAEFEKANPSEGGNSEDEDSDLEGNSPPPVLLRESRASQALTPQIIVRDAGSLTGGTNNSEITEDNPSEEDIQLARMAKRLALERQILAIERERQEMGLGPINGGSNINRVRDSPDMLKIPKGIVTKYEDGDDITKWFTAFERACVTRKVNKSHWGALLWEMFTGKCRDRLLTLSKKDAESYDLMKGTLIEGFGFSTEEYRIRFRGAQKSSSQTWVDYVDYSVKTLDGWVTGNEVYDYVGLYNLFMKEHILSNCFNEKLHQYLVDLGPISPQELGKKADHWVKTRVTKTSTGGDQKKGVTKPPQEKVGDTRNKEKESPVGPQKPDQVGGPRDTTQNKGGYQGKSWDATKAWCHNCKQTGHHTKDTSCPKNRPPSKTPGVTSVAIGDDSSDEEVFIAFNWKKGPTGELEIPEGSRHFHHLLVNGIPATALRDTCASHTIVHDRLVFSNQYIPGEMARVRVSPDRVTDRPVAFVPIEVGGTFSWRRVVVSTDLPLDCLLGNDYPEVSQSPREELVQCQSSPKDSGVPASAVNASRPQKKKKRKQSRKGGQPLAKVPASQGDSAPVGENSKSGSDKVQPDPQEVLASQATVKPEWVAPQLTEERVEEGCLLQDVVTPHSNTADRHPEPKEACNLAPSLVDSRTSFRFLKSIPTFRSKMSSTDVTVVELDTTPYLHLQMRELRSLCKLKKITMGPKPTKIQLQELLAEFEKANPSEGGNSEDEDSDLEGNSPPPVLLRESRASQAPTPQIIVRDAGSLTGGTNNSEITEDNPSEEDIQLARMAKRLALERQILAIERERQEMGLGPINGGSNINRVRDSPDMLKIPKGIVTKYEDGDDITKWFTAFERACVTRKVNKSHWGALLWEMFTGKCRDRLLTLSKKDAESYDLMKGTLIEGFGFSTEEYRIRFRGAQKSSSQTWVDYVDYSVKTLDGWVTGNEVYDYVGLYNLFMKEHILSNCFNEKLHQYLVDLGPISPQELGKKADHWVKTRVTKTSTGGDQKKGVTKPPQEKVGDTRNKEKESPVGPQKPDQVGGPRDTTQNKGGYQGKSWDATKAWCHNCKQTGHHTKDTSCPKNRPPSKTPGVTSVAIGDDSSDEEVFIAFNWKKGPTGELEIPEGSRHFHHLLVNGIPATALRDTCASHTIVHDRLVFSNQYIPGEMARVRVSPDRVTDRPVAFVPIEVGGTFSWRRVVVSTDLPLDCLLGNDYPEVSQSPREELVQCQSSPKDSGVPASAVNASRPQKKKKRKQSRKGGQPLAKVPASQGDSAPVGENSKSGSDKVQPDPQEVLASQATVKPEWVAPQLTEERVEEGCLLQDVVTPHSNTADRHPEPKEACNLAPSLVDSRTSFRFLKSIPTFRSKMSSTDVTVVELDTTPYLHLQMRELRSLCKLKKITMGPKPTKIQLQELLAEFEKANPSEGGNSEDEDSDLEGNSPPPVLLRESRASQALTPQIIVRDAGSLTGGTNNSEITEDNPSEEDIQLARMAKRLALERQILAIERERQEMGLGPINGGSNINRVRDSPDMLKIPKGIVTKYEDGDDITKWFTAFERACVTRKVNKSHWGALLWEMFTGKCRDRLLTLSKKDAESYDLMKGTLIEGFGFSTEEYRIRFRGAQKSSSQTWVDYVDYSVKTLDGWVTGNEVYDYVGLYNLFMKEHILSNCFNEKLHQYLVDLGPISPQELGKKADHWVKTRVTKTSTGGDQKKGVTKPPQEKVGDTRNKEKESPVGPQKPDQVGGPRDTTQNKGGYQGKSWDATKAWCHNCKQTGHHTKDTSCPKNRPPSKTPGVTSVAIGDDSSDEEVFIAFNWKKGPTGELEIPEGSRHFHHLLVNGIPATALRDTCASHTIVHDRLVFSNQYIPGEMARVRVSPDRVTDRPVAFVPIEVGGTFSWRRVVVSTDLPLDCLLGNDYPEVSQSPREELVQCQSSPKDSGVPASAVNASRPQKKKKRKQSRKGGQPLAKVPASQGDSAPVGENSKSGSDKVQPDPQEVLASQATVKPEWVAPQLTEERVEEGCLLQDVVTPHSNTADRHPEPKEACNLAPSLVDSRTSFRFLKSIPTFRSKMSSTDVTVVELDTTPYLHLQMRELRSLCKLKKITMGPKPTKIQLQELLAEFEKANPSEGGNSEDEDSDLEGNSPPPVLLRESRASQALTPQIIVRDAGSLTGGTNNSEITEDNPSEEDIQLARMAKRLALERQILAIERERQEMGLGPINGGSNINRVRDSPDMLKIPKGIVTKYEDGDDITKWFTAFERACVTRKVNKSHWGALLWEMFTGKCRDRLLTLSKKDAESYDLMKGTLIEGFGFSTEEYRIRFRGAQKSSSQTWVDYVDYSVKTLDGWVTGNEVYDYVGLYNLFMKEHILSNCFNEKLHQYLVDLGPISPQELGKKADHWVKTRVTKTSTGGDQKKGVTKPPQEKVGDTRNKEKESPVGPQKPDQVGGPRDTTQNKGGYQGKSWDATKAWCHNCKQTGHHTKDTSCPKNRPPSKTPGVTSVAIGDDSSDEEVFIAFNWKKGPTGELEIPEGSRHFHHLLVNGIPATALRDTCASHTIVHDRLVFSNQYIPGEMARVRVSPDRVTDRPVAFVPIEVGGTFSWRRVVVSTDLPLDCLLGNDYPEVSQSPREELVQCQSSPKDSGVPTSAVNASRPQKKKKRKQSRKGGQPLAKVPASQGDSAPVGENSKSGSDKVQPDPQEVLASQATVKPEWVAPQLTEERVEEGCLLQDVVTPHSNTADRHPEPKEACNLAPSLVETKPALGGGASHLPPAGTVTPSSELQRLKLRVTMPQGTPASGDAHPLDPAPTFGGKSRRDNEKNKEESLASQDSP</sequence>
<gene>
    <name evidence="3" type="ORF">NDU88_008479</name>
</gene>
<dbReference type="GO" id="GO:0003676">
    <property type="term" value="F:nucleic acid binding"/>
    <property type="evidence" value="ECO:0007669"/>
    <property type="project" value="InterPro"/>
</dbReference>
<feature type="compositionally biased region" description="Basic residues" evidence="1">
    <location>
        <begin position="1282"/>
        <end position="1292"/>
    </location>
</feature>
<keyword evidence="4" id="KW-1185">Reference proteome</keyword>
<evidence type="ECO:0000313" key="3">
    <source>
        <dbReference type="EMBL" id="KAJ1155750.1"/>
    </source>
</evidence>
<feature type="compositionally biased region" description="Basic and acidic residues" evidence="1">
    <location>
        <begin position="1051"/>
        <end position="1065"/>
    </location>
</feature>
<dbReference type="SMART" id="SM00343">
    <property type="entry name" value="ZnF_C2HC"/>
    <property type="match status" value="4"/>
</dbReference>
<feature type="compositionally biased region" description="Basic and acidic residues" evidence="1">
    <location>
        <begin position="350"/>
        <end position="364"/>
    </location>
</feature>
<reference evidence="3" key="1">
    <citation type="journal article" date="2022" name="bioRxiv">
        <title>Sequencing and chromosome-scale assembly of the giantPleurodeles waltlgenome.</title>
        <authorList>
            <person name="Brown T."/>
            <person name="Elewa A."/>
            <person name="Iarovenko S."/>
            <person name="Subramanian E."/>
            <person name="Araus A.J."/>
            <person name="Petzold A."/>
            <person name="Susuki M."/>
            <person name="Suzuki K.-i.T."/>
            <person name="Hayashi T."/>
            <person name="Toyoda A."/>
            <person name="Oliveira C."/>
            <person name="Osipova E."/>
            <person name="Leigh N.D."/>
            <person name="Simon A."/>
            <person name="Yun M.H."/>
        </authorList>
    </citation>
    <scope>NUCLEOTIDE SEQUENCE</scope>
    <source>
        <strain evidence="3">20211129_DDA</strain>
        <tissue evidence="3">Liver</tissue>
    </source>
</reference>
<dbReference type="GO" id="GO:0008270">
    <property type="term" value="F:zinc ion binding"/>
    <property type="evidence" value="ECO:0007669"/>
    <property type="project" value="InterPro"/>
</dbReference>
<feature type="compositionally biased region" description="Basic and acidic residues" evidence="1">
    <location>
        <begin position="2453"/>
        <end position="2467"/>
    </location>
</feature>
<comment type="caution">
    <text evidence="3">The sequence shown here is derived from an EMBL/GenBank/DDBJ whole genome shotgun (WGS) entry which is preliminary data.</text>
</comment>
<feature type="compositionally biased region" description="Basic residues" evidence="1">
    <location>
        <begin position="581"/>
        <end position="591"/>
    </location>
</feature>
<dbReference type="PANTHER" id="PTHR46888">
    <property type="entry name" value="ZINC KNUCKLE DOMAINCONTAINING PROTEIN-RELATED"/>
    <property type="match status" value="1"/>
</dbReference>
<feature type="compositionally biased region" description="Basic and acidic residues" evidence="1">
    <location>
        <begin position="2843"/>
        <end position="2854"/>
    </location>
</feature>
<name>A0AAV7RXS4_PLEWA</name>
<feature type="region of interest" description="Disordered" evidence="1">
    <location>
        <begin position="1106"/>
        <end position="1132"/>
    </location>
</feature>
<feature type="region of interest" description="Disordered" evidence="1">
    <location>
        <begin position="755"/>
        <end position="816"/>
    </location>
</feature>
<evidence type="ECO:0000313" key="4">
    <source>
        <dbReference type="Proteomes" id="UP001066276"/>
    </source>
</evidence>
<organism evidence="3 4">
    <name type="scientific">Pleurodeles waltl</name>
    <name type="common">Iberian ribbed newt</name>
    <dbReference type="NCBI Taxonomy" id="8319"/>
    <lineage>
        <taxon>Eukaryota</taxon>
        <taxon>Metazoa</taxon>
        <taxon>Chordata</taxon>
        <taxon>Craniata</taxon>
        <taxon>Vertebrata</taxon>
        <taxon>Euteleostomi</taxon>
        <taxon>Amphibia</taxon>
        <taxon>Batrachia</taxon>
        <taxon>Caudata</taxon>
        <taxon>Salamandroidea</taxon>
        <taxon>Salamandridae</taxon>
        <taxon>Pleurodelinae</taxon>
        <taxon>Pleurodeles</taxon>
    </lineage>
</organism>
<feature type="region of interest" description="Disordered" evidence="1">
    <location>
        <begin position="333"/>
        <end position="389"/>
    </location>
</feature>
<accession>A0AAV7RXS4</accession>
<dbReference type="Proteomes" id="UP001066276">
    <property type="component" value="Chromosome 5"/>
</dbReference>
<feature type="region of interest" description="Disordered" evidence="1">
    <location>
        <begin position="2819"/>
        <end position="2861"/>
    </location>
</feature>
<feature type="compositionally biased region" description="Basic residues" evidence="1">
    <location>
        <begin position="2684"/>
        <end position="2694"/>
    </location>
</feature>
<evidence type="ECO:0000259" key="2">
    <source>
        <dbReference type="SMART" id="SM00343"/>
    </source>
</evidence>
<evidence type="ECO:0000256" key="1">
    <source>
        <dbReference type="SAM" id="MobiDB-lite"/>
    </source>
</evidence>
<feature type="region of interest" description="Disordered" evidence="1">
    <location>
        <begin position="2508"/>
        <end position="2534"/>
    </location>
</feature>
<feature type="region of interest" description="Disordered" evidence="1">
    <location>
        <begin position="2436"/>
        <end position="2492"/>
    </location>
</feature>
<feature type="region of interest" description="Disordered" evidence="1">
    <location>
        <begin position="1956"/>
        <end position="2027"/>
    </location>
</feature>
<feature type="compositionally biased region" description="Basic and acidic residues" evidence="1">
    <location>
        <begin position="1752"/>
        <end position="1766"/>
    </location>
</feature>
<dbReference type="EMBL" id="JANPWB010000009">
    <property type="protein sequence ID" value="KAJ1155750.1"/>
    <property type="molecule type" value="Genomic_DNA"/>
</dbReference>
<feature type="region of interest" description="Disordered" evidence="1">
    <location>
        <begin position="2157"/>
        <end position="2181"/>
    </location>
</feature>
<feature type="region of interest" description="Disordered" evidence="1">
    <location>
        <begin position="1497"/>
        <end position="1519"/>
    </location>
</feature>
<feature type="region of interest" description="Disordered" evidence="1">
    <location>
        <begin position="1735"/>
        <end position="1791"/>
    </location>
</feature>
<feature type="region of interest" description="Disordered" evidence="1">
    <location>
        <begin position="2198"/>
        <end position="2220"/>
    </location>
</feature>
<dbReference type="SUPFAM" id="SSF50630">
    <property type="entry name" value="Acid proteases"/>
    <property type="match status" value="4"/>
</dbReference>
<feature type="region of interest" description="Disordered" evidence="1">
    <location>
        <begin position="405"/>
        <end position="431"/>
    </location>
</feature>
<feature type="compositionally biased region" description="Polar residues" evidence="1">
    <location>
        <begin position="2664"/>
        <end position="2680"/>
    </location>
</feature>